<dbReference type="SMART" id="SM00710">
    <property type="entry name" value="PbH1"/>
    <property type="match status" value="9"/>
</dbReference>
<evidence type="ECO:0000313" key="6">
    <source>
        <dbReference type="Proteomes" id="UP000183894"/>
    </source>
</evidence>
<evidence type="ECO:0000259" key="4">
    <source>
        <dbReference type="SMART" id="SM00722"/>
    </source>
</evidence>
<dbReference type="NCBIfam" id="TIGR03804">
    <property type="entry name" value="para_beta_helix"/>
    <property type="match status" value="3"/>
</dbReference>
<dbReference type="InterPro" id="IPR022441">
    <property type="entry name" value="Para_beta_helix_rpt-2"/>
</dbReference>
<dbReference type="InterPro" id="IPR026464">
    <property type="entry name" value="NosD_copper_fam"/>
</dbReference>
<dbReference type="Gene3D" id="2.160.20.10">
    <property type="entry name" value="Single-stranded right-handed beta-helix, Pectin lyase-like"/>
    <property type="match status" value="1"/>
</dbReference>
<dbReference type="InterPro" id="IPR006626">
    <property type="entry name" value="PbH1"/>
</dbReference>
<dbReference type="InterPro" id="IPR007742">
    <property type="entry name" value="NosD_dom"/>
</dbReference>
<sequence length="461" mass="49733">MNPTVSRLFAAIASVVLVASVVGVAVGTAAPGAQQQRDIAFDAPVPNEYAFDAPTQSGRATVGGDTYTSLQAAVDAAAPGDRIRLRGEFDEHVVVDTPNVTLASEPGAVARIDGNGSGDVLTLDAADITLRRVWVHNSGFDTSENDAGIWVNGTNTTIIDSRVTASTFGIWLNGVPGATIENTTIVGRESVEPRSYRGNGIQVWKADDVTLVDNRITDARDGIYYSWASGVTARNNTMWDLRYGVHYMYSDDCTLVDNVAFDNDAGYAVMLSERIRVVDNTAVNNSGTSGHGILLKRIDHSVVEGNEVVGNGNGLYVFNSVNNTLTGNLVLENRVGAYFTAGSSSPNVSENSFINNDEPVRALVGERMAWNGSDRGNYWSDARESDVDSDGVNDIRHRPAGLVEKLVYDHPQAAVFASSPAFDALRLAESSFPVIDVPGIVDHHPLAEPPHERWRRYYERD</sequence>
<accession>A0A1H7P975</accession>
<gene>
    <name evidence="5" type="ORF">SAMN04488691_10419</name>
</gene>
<dbReference type="RefSeq" id="WP_074793560.1">
    <property type="nucleotide sequence ID" value="NZ_FOAD01000004.1"/>
</dbReference>
<feature type="domain" description="Carbohydrate-binding/sugar hydrolysis" evidence="4">
    <location>
        <begin position="84"/>
        <end position="226"/>
    </location>
</feature>
<evidence type="ECO:0000256" key="2">
    <source>
        <dbReference type="ARBA" id="ARBA00022737"/>
    </source>
</evidence>
<dbReference type="NCBIfam" id="TIGR04247">
    <property type="entry name" value="NosD_copper_fam"/>
    <property type="match status" value="1"/>
</dbReference>
<dbReference type="InterPro" id="IPR006633">
    <property type="entry name" value="Carb-bd_sugar_hydrolysis-dom"/>
</dbReference>
<dbReference type="EMBL" id="FOAD01000004">
    <property type="protein sequence ID" value="SEL32293.1"/>
    <property type="molecule type" value="Genomic_DNA"/>
</dbReference>
<dbReference type="InterPro" id="IPR051550">
    <property type="entry name" value="SCF-Subunits/Alg-Epimerases"/>
</dbReference>
<evidence type="ECO:0000256" key="3">
    <source>
        <dbReference type="ARBA" id="ARBA00022786"/>
    </source>
</evidence>
<dbReference type="PANTHER" id="PTHR22990">
    <property type="entry name" value="F-BOX ONLY PROTEIN"/>
    <property type="match status" value="1"/>
</dbReference>
<dbReference type="Proteomes" id="UP000183894">
    <property type="component" value="Unassembled WGS sequence"/>
</dbReference>
<dbReference type="SUPFAM" id="SSF51126">
    <property type="entry name" value="Pectin lyase-like"/>
    <property type="match status" value="1"/>
</dbReference>
<organism evidence="5 6">
    <name type="scientific">Haloferax larsenii</name>
    <dbReference type="NCBI Taxonomy" id="302484"/>
    <lineage>
        <taxon>Archaea</taxon>
        <taxon>Methanobacteriati</taxon>
        <taxon>Methanobacteriota</taxon>
        <taxon>Stenosarchaea group</taxon>
        <taxon>Halobacteria</taxon>
        <taxon>Halobacteriales</taxon>
        <taxon>Haloferacaceae</taxon>
        <taxon>Haloferax</taxon>
    </lineage>
</organism>
<dbReference type="AlphaFoldDB" id="A0A1H7P975"/>
<feature type="domain" description="Carbohydrate-binding/sugar hydrolysis" evidence="4">
    <location>
        <begin position="232"/>
        <end position="395"/>
    </location>
</feature>
<dbReference type="PANTHER" id="PTHR22990:SF15">
    <property type="entry name" value="F-BOX ONLY PROTEIN 10"/>
    <property type="match status" value="1"/>
</dbReference>
<comment type="pathway">
    <text evidence="1">Protein modification; protein ubiquitination.</text>
</comment>
<dbReference type="Pfam" id="PF05048">
    <property type="entry name" value="NosD"/>
    <property type="match status" value="1"/>
</dbReference>
<keyword evidence="3" id="KW-0833">Ubl conjugation pathway</keyword>
<protein>
    <submittedName>
        <fullName evidence="5">Nitrous oxidase accessory protein</fullName>
    </submittedName>
</protein>
<evidence type="ECO:0000256" key="1">
    <source>
        <dbReference type="ARBA" id="ARBA00004906"/>
    </source>
</evidence>
<keyword evidence="2" id="KW-0677">Repeat</keyword>
<dbReference type="InterPro" id="IPR011050">
    <property type="entry name" value="Pectin_lyase_fold/virulence"/>
</dbReference>
<reference evidence="5 6" key="1">
    <citation type="submission" date="2016-10" db="EMBL/GenBank/DDBJ databases">
        <authorList>
            <person name="de Groot N.N."/>
        </authorList>
    </citation>
    <scope>NUCLEOTIDE SEQUENCE [LARGE SCALE GENOMIC DNA]</scope>
    <source>
        <strain evidence="5 6">CDM_5</strain>
    </source>
</reference>
<dbReference type="SMART" id="SM00722">
    <property type="entry name" value="CASH"/>
    <property type="match status" value="2"/>
</dbReference>
<proteinExistence type="predicted"/>
<evidence type="ECO:0000313" key="5">
    <source>
        <dbReference type="EMBL" id="SEL32293.1"/>
    </source>
</evidence>
<name>A0A1H7P975_HALLR</name>
<dbReference type="OrthoDB" id="29186at2157"/>
<dbReference type="InterPro" id="IPR012334">
    <property type="entry name" value="Pectin_lyas_fold"/>
</dbReference>